<evidence type="ECO:0000256" key="6">
    <source>
        <dbReference type="ARBA" id="ARBA00023136"/>
    </source>
</evidence>
<dbReference type="Gene3D" id="1.10.3720.10">
    <property type="entry name" value="MetI-like"/>
    <property type="match status" value="1"/>
</dbReference>
<dbReference type="NCBIfam" id="TIGR01097">
    <property type="entry name" value="PhnE"/>
    <property type="match status" value="1"/>
</dbReference>
<dbReference type="Proteomes" id="UP001589865">
    <property type="component" value="Unassembled WGS sequence"/>
</dbReference>
<evidence type="ECO:0000256" key="4">
    <source>
        <dbReference type="ARBA" id="ARBA00022692"/>
    </source>
</evidence>
<dbReference type="PANTHER" id="PTHR30043">
    <property type="entry name" value="PHOSPHONATES TRANSPORT SYSTEM PERMEASE PROTEIN"/>
    <property type="match status" value="1"/>
</dbReference>
<comment type="caution">
    <text evidence="9">The sequence shown here is derived from an EMBL/GenBank/DDBJ whole genome shotgun (WGS) entry which is preliminary data.</text>
</comment>
<keyword evidence="4 7" id="KW-0812">Transmembrane</keyword>
<feature type="transmembrane region" description="Helical" evidence="7">
    <location>
        <begin position="105"/>
        <end position="130"/>
    </location>
</feature>
<dbReference type="RefSeq" id="WP_377044096.1">
    <property type="nucleotide sequence ID" value="NZ_JBHLUN010000006.1"/>
</dbReference>
<evidence type="ECO:0000256" key="2">
    <source>
        <dbReference type="ARBA" id="ARBA00022448"/>
    </source>
</evidence>
<protein>
    <submittedName>
        <fullName evidence="9">Phosphonate ABC transporter, permease protein PhnE</fullName>
    </submittedName>
</protein>
<reference evidence="9 10" key="1">
    <citation type="submission" date="2024-09" db="EMBL/GenBank/DDBJ databases">
        <authorList>
            <person name="Sun Q."/>
            <person name="Mori K."/>
        </authorList>
    </citation>
    <scope>NUCLEOTIDE SEQUENCE [LARGE SCALE GENOMIC DNA]</scope>
    <source>
        <strain evidence="9 10">TBRC 5777</strain>
    </source>
</reference>
<dbReference type="PANTHER" id="PTHR30043:SF1">
    <property type="entry name" value="ABC TRANSPORT SYSTEM PERMEASE PROTEIN P69"/>
    <property type="match status" value="1"/>
</dbReference>
<dbReference type="InterPro" id="IPR000515">
    <property type="entry name" value="MetI-like"/>
</dbReference>
<accession>A0ABV6JRI2</accession>
<proteinExistence type="inferred from homology"/>
<feature type="transmembrane region" description="Helical" evidence="7">
    <location>
        <begin position="260"/>
        <end position="279"/>
    </location>
</feature>
<gene>
    <name evidence="9" type="primary">phnE</name>
    <name evidence="9" type="ORF">ACFFGY_08780</name>
</gene>
<keyword evidence="10" id="KW-1185">Reference proteome</keyword>
<keyword evidence="5 7" id="KW-1133">Transmembrane helix</keyword>
<feature type="transmembrane region" description="Helical" evidence="7">
    <location>
        <begin position="30"/>
        <end position="49"/>
    </location>
</feature>
<dbReference type="Pfam" id="PF00528">
    <property type="entry name" value="BPD_transp_1"/>
    <property type="match status" value="1"/>
</dbReference>
<dbReference type="PROSITE" id="PS50928">
    <property type="entry name" value="ABC_TM1"/>
    <property type="match status" value="1"/>
</dbReference>
<evidence type="ECO:0000256" key="3">
    <source>
        <dbReference type="ARBA" id="ARBA00022475"/>
    </source>
</evidence>
<organism evidence="9 10">
    <name type="scientific">Roseomonas elaeocarpi</name>
    <dbReference type="NCBI Taxonomy" id="907779"/>
    <lineage>
        <taxon>Bacteria</taxon>
        <taxon>Pseudomonadati</taxon>
        <taxon>Pseudomonadota</taxon>
        <taxon>Alphaproteobacteria</taxon>
        <taxon>Acetobacterales</taxon>
        <taxon>Roseomonadaceae</taxon>
        <taxon>Roseomonas</taxon>
    </lineage>
</organism>
<dbReference type="SUPFAM" id="SSF161098">
    <property type="entry name" value="MetI-like"/>
    <property type="match status" value="1"/>
</dbReference>
<feature type="domain" description="ABC transmembrane type-1" evidence="8">
    <location>
        <begin position="100"/>
        <end position="283"/>
    </location>
</feature>
<keyword evidence="2 7" id="KW-0813">Transport</keyword>
<evidence type="ECO:0000256" key="5">
    <source>
        <dbReference type="ARBA" id="ARBA00022989"/>
    </source>
</evidence>
<dbReference type="InterPro" id="IPR005769">
    <property type="entry name" value="PhnE/PtxC"/>
</dbReference>
<dbReference type="CDD" id="cd06261">
    <property type="entry name" value="TM_PBP2"/>
    <property type="match status" value="1"/>
</dbReference>
<evidence type="ECO:0000256" key="1">
    <source>
        <dbReference type="ARBA" id="ARBA00004651"/>
    </source>
</evidence>
<dbReference type="InterPro" id="IPR035906">
    <property type="entry name" value="MetI-like_sf"/>
</dbReference>
<evidence type="ECO:0000256" key="7">
    <source>
        <dbReference type="RuleBase" id="RU363032"/>
    </source>
</evidence>
<evidence type="ECO:0000313" key="10">
    <source>
        <dbReference type="Proteomes" id="UP001589865"/>
    </source>
</evidence>
<evidence type="ECO:0000259" key="8">
    <source>
        <dbReference type="PROSITE" id="PS50928"/>
    </source>
</evidence>
<comment type="similarity">
    <text evidence="7">Belongs to the binding-protein-dependent transport system permease family.</text>
</comment>
<name>A0ABV6JRI2_9PROT</name>
<feature type="transmembrane region" description="Helical" evidence="7">
    <location>
        <begin position="151"/>
        <end position="175"/>
    </location>
</feature>
<keyword evidence="6 7" id="KW-0472">Membrane</keyword>
<keyword evidence="3" id="KW-1003">Cell membrane</keyword>
<comment type="subcellular location">
    <subcellularLocation>
        <location evidence="1 7">Cell membrane</location>
        <topology evidence="1 7">Multi-pass membrane protein</topology>
    </subcellularLocation>
</comment>
<dbReference type="EMBL" id="JBHLUN010000006">
    <property type="protein sequence ID" value="MFC0408338.1"/>
    <property type="molecule type" value="Genomic_DNA"/>
</dbReference>
<evidence type="ECO:0000313" key="9">
    <source>
        <dbReference type="EMBL" id="MFC0408338.1"/>
    </source>
</evidence>
<sequence>MTSTTLDRRGGPADALLHDYRSVLRRRNRTLLLGLLVVVALTLLSGWVAQVAPTRLAQHIGTFFGYFDRITQLENAAPGTRVWTDPANWFWGLRKWSLLLADTLLMAYVGTLLGAAGAFVLSFVAARNLVSQGWLRGAAKRLLEFCRTVPDIVFALIFVIAFGLGPLPGVLALAIHSLGSLGKLFTEVAENIDMRPVEGARAAGAPWAAAVRFGAVPQVLPNFASYTLLRFEINLRQASVLGFVGAGGIGQDLLEAIRKFYYNDVSAILLMIIVAVMLLDMLTEKVRHRLIGTEARR</sequence>